<proteinExistence type="predicted"/>
<organism evidence="2 3">
    <name type="scientific">Nitrospirillum amazonense</name>
    <dbReference type="NCBI Taxonomy" id="28077"/>
    <lineage>
        <taxon>Bacteria</taxon>
        <taxon>Pseudomonadati</taxon>
        <taxon>Pseudomonadota</taxon>
        <taxon>Alphaproteobacteria</taxon>
        <taxon>Rhodospirillales</taxon>
        <taxon>Azospirillaceae</taxon>
        <taxon>Nitrospirillum</taxon>
    </lineage>
</organism>
<comment type="caution">
    <text evidence="2">The sequence shown here is derived from an EMBL/GenBank/DDBJ whole genome shotgun (WGS) entry which is preliminary data.</text>
</comment>
<evidence type="ECO:0008006" key="4">
    <source>
        <dbReference type="Google" id="ProtNLM"/>
    </source>
</evidence>
<gene>
    <name evidence="2" type="ORF">FBZ87_109189</name>
</gene>
<evidence type="ECO:0000313" key="3">
    <source>
        <dbReference type="Proteomes" id="UP000320516"/>
    </source>
</evidence>
<feature type="transmembrane region" description="Helical" evidence="1">
    <location>
        <begin position="179"/>
        <end position="203"/>
    </location>
</feature>
<evidence type="ECO:0000256" key="1">
    <source>
        <dbReference type="SAM" id="Phobius"/>
    </source>
</evidence>
<protein>
    <recommendedName>
        <fullName evidence="4">Dolichyl-phosphate-mannose-protein mannosyltransferase</fullName>
    </recommendedName>
</protein>
<feature type="transmembrane region" description="Helical" evidence="1">
    <location>
        <begin position="433"/>
        <end position="454"/>
    </location>
</feature>
<evidence type="ECO:0000313" key="2">
    <source>
        <dbReference type="EMBL" id="TWB69348.1"/>
    </source>
</evidence>
<feature type="transmembrane region" description="Helical" evidence="1">
    <location>
        <begin position="223"/>
        <end position="242"/>
    </location>
</feature>
<feature type="transmembrane region" description="Helical" evidence="1">
    <location>
        <begin position="407"/>
        <end position="426"/>
    </location>
</feature>
<feature type="transmembrane region" description="Helical" evidence="1">
    <location>
        <begin position="95"/>
        <end position="114"/>
    </location>
</feature>
<feature type="transmembrane region" description="Helical" evidence="1">
    <location>
        <begin position="148"/>
        <end position="167"/>
    </location>
</feature>
<feature type="transmembrane region" description="Helical" evidence="1">
    <location>
        <begin position="33"/>
        <end position="53"/>
    </location>
</feature>
<dbReference type="RefSeq" id="WP_145612910.1">
    <property type="nucleotide sequence ID" value="NZ_VITV01000009.1"/>
</dbReference>
<keyword evidence="1" id="KW-1133">Transmembrane helix</keyword>
<dbReference type="AlphaFoldDB" id="A0A560JDR9"/>
<feature type="transmembrane region" description="Helical" evidence="1">
    <location>
        <begin position="460"/>
        <end position="477"/>
    </location>
</feature>
<keyword evidence="1" id="KW-0812">Transmembrane</keyword>
<sequence>MNFLKSGELANGTVDPMSINGAILDRQSAQRPVSSLVLGVIVLLWGVILAISAPGQLSYDSIVQLNEGRTATYLSMHPPLMSAMLGVADSVVPGTALYLAFSMALFFGALALLISRAARPLPTMVLTIAACFTPPVLVYQGIVWKDVLFANLAILAFAVLGTVDGPLKGRRFIAYEVTCILAAFAALVRQNGFVVILFVALAIGLKEYRRVAPTGPAKKAWRSVSFGFCAVLFALGACSLSNELIRITAVRQESVVGAGLMVLARYDISGIIAFEEDFDLPLLNERGVDIAKFENAIRQNYTAERLDNPLNPHSSQIAISGFSHLSPAETINLWQGLILSHPRAYAAHRIAVFKWLMFPTDPSHCLPVHVGIYGPIDLIQSLGLKEGTRPSDQALYNYSTHYFGGPLMNPTFYAVIAALLIAYLLWRPTKGNVVIICMLLSALAFAGSYLVIGIACDFRYVYFLVAATIVAFLYIFASTENINLSKYFFLFRKDKYDA</sequence>
<feature type="transmembrane region" description="Helical" evidence="1">
    <location>
        <begin position="121"/>
        <end position="142"/>
    </location>
</feature>
<dbReference type="Proteomes" id="UP000320516">
    <property type="component" value="Unassembled WGS sequence"/>
</dbReference>
<keyword evidence="1" id="KW-0472">Membrane</keyword>
<dbReference type="EMBL" id="VITV01000009">
    <property type="protein sequence ID" value="TWB69348.1"/>
    <property type="molecule type" value="Genomic_DNA"/>
</dbReference>
<reference evidence="2 3" key="1">
    <citation type="submission" date="2019-06" db="EMBL/GenBank/DDBJ databases">
        <title>Genomic Encyclopedia of Type Strains, Phase IV (KMG-V): Genome sequencing to study the core and pangenomes of soil and plant-associated prokaryotes.</title>
        <authorList>
            <person name="Whitman W."/>
        </authorList>
    </citation>
    <scope>NUCLEOTIDE SEQUENCE [LARGE SCALE GENOMIC DNA]</scope>
    <source>
        <strain evidence="2 3">BR 12005</strain>
    </source>
</reference>
<accession>A0A560JDR9</accession>
<name>A0A560JDR9_9PROT</name>